<dbReference type="AlphaFoldDB" id="A0A955LAF0"/>
<dbReference type="PANTHER" id="PTHR47618">
    <property type="entry name" value="BIFUNCTIONAL OLIGORIBONUCLEASE AND PAP PHOSPHATASE NRNA"/>
    <property type="match status" value="1"/>
</dbReference>
<sequence>MIKNYSTYDIAQHITNRIRDAVNILVVCSRPVDPDSLSSGITMSWWIEKHFKQSAEVVIFHSISEKFKDYPLIKQVKFKTISEINWKEYDLIILVDSSAWDMLLTEKYEDVLSETGFGPFVLIDHHLEDTIHKDLRHNALRLDDVCTGRIIDDYFIKPSTENLTEDIATLLYYGLIDDARYFRNEPYEGMYLYAEELLKQGARHNEVMNIIVDEASMKFLAWAINNTEFYPNIKTTFLIIDEKKDKELSKLFGDKWNYGSLQKYYQEVFMRITEGYTYGIMMEYKNSSEIVAGWRTRNFGQNLSIKDIFCDAGAKQAGGHFGAGGGLFKSTDIHDVKEKIIAAIDKSI</sequence>
<dbReference type="PANTHER" id="PTHR47618:SF1">
    <property type="entry name" value="BIFUNCTIONAL OLIGORIBONUCLEASE AND PAP PHOSPHATASE NRNA"/>
    <property type="match status" value="1"/>
</dbReference>
<dbReference type="SUPFAM" id="SSF64182">
    <property type="entry name" value="DHH phosphoesterases"/>
    <property type="match status" value="1"/>
</dbReference>
<dbReference type="Proteomes" id="UP000714915">
    <property type="component" value="Unassembled WGS sequence"/>
</dbReference>
<evidence type="ECO:0000313" key="2">
    <source>
        <dbReference type="EMBL" id="MCA9387023.1"/>
    </source>
</evidence>
<evidence type="ECO:0000259" key="1">
    <source>
        <dbReference type="Pfam" id="PF01368"/>
    </source>
</evidence>
<dbReference type="InterPro" id="IPR038763">
    <property type="entry name" value="DHH_sf"/>
</dbReference>
<accession>A0A955LAF0</accession>
<name>A0A955LAF0_9BACT</name>
<dbReference type="Pfam" id="PF01368">
    <property type="entry name" value="DHH"/>
    <property type="match status" value="1"/>
</dbReference>
<protein>
    <recommendedName>
        <fullName evidence="1">DDH domain-containing protein</fullName>
    </recommendedName>
</protein>
<comment type="caution">
    <text evidence="2">The sequence shown here is derived from an EMBL/GenBank/DDBJ whole genome shotgun (WGS) entry which is preliminary data.</text>
</comment>
<gene>
    <name evidence="2" type="ORF">KC669_03240</name>
</gene>
<reference evidence="2" key="1">
    <citation type="submission" date="2020-04" db="EMBL/GenBank/DDBJ databases">
        <authorList>
            <person name="Zhang T."/>
        </authorList>
    </citation>
    <scope>NUCLEOTIDE SEQUENCE</scope>
    <source>
        <strain evidence="2">HKST-UBA09</strain>
    </source>
</reference>
<dbReference type="InterPro" id="IPR051319">
    <property type="entry name" value="Oligoribo/pAp-PDE_c-di-AMP_PDE"/>
</dbReference>
<evidence type="ECO:0000313" key="3">
    <source>
        <dbReference type="Proteomes" id="UP000714915"/>
    </source>
</evidence>
<reference evidence="2" key="2">
    <citation type="journal article" date="2021" name="Microbiome">
        <title>Successional dynamics and alternative stable states in a saline activated sludge microbial community over 9 years.</title>
        <authorList>
            <person name="Wang Y."/>
            <person name="Ye J."/>
            <person name="Ju F."/>
            <person name="Liu L."/>
            <person name="Boyd J.A."/>
            <person name="Deng Y."/>
            <person name="Parks D.H."/>
            <person name="Jiang X."/>
            <person name="Yin X."/>
            <person name="Woodcroft B.J."/>
            <person name="Tyson G.W."/>
            <person name="Hugenholtz P."/>
            <person name="Polz M.F."/>
            <person name="Zhang T."/>
        </authorList>
    </citation>
    <scope>NUCLEOTIDE SEQUENCE</scope>
    <source>
        <strain evidence="2">HKST-UBA09</strain>
    </source>
</reference>
<proteinExistence type="predicted"/>
<feature type="domain" description="DDH" evidence="1">
    <location>
        <begin position="23"/>
        <end position="174"/>
    </location>
</feature>
<dbReference type="EMBL" id="JAGQLF010000037">
    <property type="protein sequence ID" value="MCA9387023.1"/>
    <property type="molecule type" value="Genomic_DNA"/>
</dbReference>
<dbReference type="Gene3D" id="3.90.1640.10">
    <property type="entry name" value="inorganic pyrophosphatase (n-terminal core)"/>
    <property type="match status" value="1"/>
</dbReference>
<dbReference type="InterPro" id="IPR001667">
    <property type="entry name" value="DDH_dom"/>
</dbReference>
<organism evidence="2 3">
    <name type="scientific">Candidatus Dojkabacteria bacterium</name>
    <dbReference type="NCBI Taxonomy" id="2099670"/>
    <lineage>
        <taxon>Bacteria</taxon>
        <taxon>Candidatus Dojkabacteria</taxon>
    </lineage>
</organism>